<feature type="domain" description="Hikeshi-like N-terminal" evidence="3">
    <location>
        <begin position="5"/>
        <end position="125"/>
    </location>
</feature>
<evidence type="ECO:0000259" key="4">
    <source>
        <dbReference type="Pfam" id="PF21057"/>
    </source>
</evidence>
<keyword evidence="6" id="KW-1185">Reference proteome</keyword>
<dbReference type="InterPro" id="IPR008493">
    <property type="entry name" value="Hikeshi-like_N"/>
</dbReference>
<sequence>MPYGPGRLVQTDATQVNERKFLFTLMDMDNVNHIVVFMTGQAAFPDGLGAAVYINWPSSSGETSWQLIGHLTNQKPSAIFKISGMIKDQNSASNVFSDMASHPHHAQLGISLEPLAELAQQVPVTSVNPSEQAATFEEFVNNMLMSFYNYSTSFSKSLAEIASIASTMDGSVGQTQFLPLSVLENWQKLFQAKLSRDVNFWKK</sequence>
<dbReference type="EMBL" id="CAWYQH010000068">
    <property type="protein sequence ID" value="CAK8679810.1"/>
    <property type="molecule type" value="Genomic_DNA"/>
</dbReference>
<evidence type="ECO:0000256" key="2">
    <source>
        <dbReference type="ARBA" id="ARBA00014362"/>
    </source>
</evidence>
<dbReference type="PANTHER" id="PTHR12925:SF0">
    <property type="entry name" value="PROTEIN HIKESHI"/>
    <property type="match status" value="1"/>
</dbReference>
<accession>A0ABP0FJF3</accession>
<feature type="domain" description="Hikeshi-like C-terminal" evidence="4">
    <location>
        <begin position="135"/>
        <end position="203"/>
    </location>
</feature>
<dbReference type="InterPro" id="IPR031318">
    <property type="entry name" value="OPI10"/>
</dbReference>
<organism evidence="5 6">
    <name type="scientific">Clavelina lepadiformis</name>
    <name type="common">Light-bulb sea squirt</name>
    <name type="synonym">Ascidia lepadiformis</name>
    <dbReference type="NCBI Taxonomy" id="159417"/>
    <lineage>
        <taxon>Eukaryota</taxon>
        <taxon>Metazoa</taxon>
        <taxon>Chordata</taxon>
        <taxon>Tunicata</taxon>
        <taxon>Ascidiacea</taxon>
        <taxon>Aplousobranchia</taxon>
        <taxon>Clavelinidae</taxon>
        <taxon>Clavelina</taxon>
    </lineage>
</organism>
<gene>
    <name evidence="5" type="ORF">CVLEPA_LOCUS10062</name>
</gene>
<proteinExistence type="inferred from homology"/>
<dbReference type="Pfam" id="PF05603">
    <property type="entry name" value="Hikeshi-like_N"/>
    <property type="match status" value="1"/>
</dbReference>
<evidence type="ECO:0000259" key="3">
    <source>
        <dbReference type="Pfam" id="PF05603"/>
    </source>
</evidence>
<protein>
    <recommendedName>
        <fullName evidence="2">Protein Hikeshi</fullName>
    </recommendedName>
</protein>
<dbReference type="PANTHER" id="PTHR12925">
    <property type="entry name" value="HIKESHI FAMILY MEMBER"/>
    <property type="match status" value="1"/>
</dbReference>
<dbReference type="Pfam" id="PF21057">
    <property type="entry name" value="Hikeshi-like_C"/>
    <property type="match status" value="1"/>
</dbReference>
<evidence type="ECO:0000313" key="6">
    <source>
        <dbReference type="Proteomes" id="UP001642483"/>
    </source>
</evidence>
<evidence type="ECO:0000313" key="5">
    <source>
        <dbReference type="EMBL" id="CAK8679810.1"/>
    </source>
</evidence>
<name>A0ABP0FJF3_CLALP</name>
<dbReference type="Proteomes" id="UP001642483">
    <property type="component" value="Unassembled WGS sequence"/>
</dbReference>
<evidence type="ECO:0000256" key="1">
    <source>
        <dbReference type="ARBA" id="ARBA00006623"/>
    </source>
</evidence>
<reference evidence="5 6" key="1">
    <citation type="submission" date="2024-02" db="EMBL/GenBank/DDBJ databases">
        <authorList>
            <person name="Daric V."/>
            <person name="Darras S."/>
        </authorList>
    </citation>
    <scope>NUCLEOTIDE SEQUENCE [LARGE SCALE GENOMIC DNA]</scope>
</reference>
<comment type="similarity">
    <text evidence="1">Belongs to the OPI10 family.</text>
</comment>
<comment type="caution">
    <text evidence="5">The sequence shown here is derived from an EMBL/GenBank/DDBJ whole genome shotgun (WGS) entry which is preliminary data.</text>
</comment>
<dbReference type="InterPro" id="IPR048364">
    <property type="entry name" value="Hikeshi-like_C"/>
</dbReference>